<dbReference type="AlphaFoldDB" id="A0A8H7RLG8"/>
<evidence type="ECO:0000313" key="1">
    <source>
        <dbReference type="EMBL" id="KAG2213689.1"/>
    </source>
</evidence>
<dbReference type="OrthoDB" id="2277085at2759"/>
<keyword evidence="2" id="KW-1185">Reference proteome</keyword>
<organism evidence="1 2">
    <name type="scientific">Mucor plumbeus</name>
    <dbReference type="NCBI Taxonomy" id="97098"/>
    <lineage>
        <taxon>Eukaryota</taxon>
        <taxon>Fungi</taxon>
        <taxon>Fungi incertae sedis</taxon>
        <taxon>Mucoromycota</taxon>
        <taxon>Mucoromycotina</taxon>
        <taxon>Mucoromycetes</taxon>
        <taxon>Mucorales</taxon>
        <taxon>Mucorineae</taxon>
        <taxon>Mucoraceae</taxon>
        <taxon>Mucor</taxon>
    </lineage>
</organism>
<proteinExistence type="predicted"/>
<comment type="caution">
    <text evidence="1">The sequence shown here is derived from an EMBL/GenBank/DDBJ whole genome shotgun (WGS) entry which is preliminary data.</text>
</comment>
<sequence>MFTSKRKIKKPEPQGFDADFAFNQKQCNSFKIDDSFIDLPARSWSNIDMLVEAAIKCHYTLFKSSEALESIFLFKKKYDTQILDAEIQEETDNAAKKGYRNGVLLSSRGADDFYHDIIKNEEEDSAVFDREDQPTPDAVLRSLMPNKISHIMSPMRHLQAIDFKTKSSYVLNDVNYTEKFTAFKKYAAKKLESDETLYFDDLFNETLSMSHILWLEHSTYTPTLAKFISLEHLKNLENKLKSEKPKKCQLADDIVDVLEESEDLNEICQSLTVLELNCMKSRDEIGLHLVQGIKLLCPEVNLPERLERTEYLKKPDAIVSKIDISHFNYTKLVGEVKNDTYNTESLLVLFDKYKLAPYGKDIIDKGLSKVILYQAIGKYNKPFKFKHCQLIEDAFYVITSLNVVKIPLSIEELISFVNETKKLYQIRGILEKDCLLVPLSNMHWCRETLATPVFEDMIEVSQNRRPTKSRKRSVDQLYLP</sequence>
<evidence type="ECO:0000313" key="2">
    <source>
        <dbReference type="Proteomes" id="UP000650833"/>
    </source>
</evidence>
<dbReference type="Proteomes" id="UP000650833">
    <property type="component" value="Unassembled WGS sequence"/>
</dbReference>
<gene>
    <name evidence="1" type="ORF">INT46_006118</name>
</gene>
<dbReference type="EMBL" id="JAEPRC010000033">
    <property type="protein sequence ID" value="KAG2213689.1"/>
    <property type="molecule type" value="Genomic_DNA"/>
</dbReference>
<name>A0A8H7RLG8_9FUNG</name>
<reference evidence="1" key="1">
    <citation type="submission" date="2020-12" db="EMBL/GenBank/DDBJ databases">
        <title>Metabolic potential, ecology and presence of endohyphal bacteria is reflected in genomic diversity of Mucoromycotina.</title>
        <authorList>
            <person name="Muszewska A."/>
            <person name="Okrasinska A."/>
            <person name="Steczkiewicz K."/>
            <person name="Drgas O."/>
            <person name="Orlowska M."/>
            <person name="Perlinska-Lenart U."/>
            <person name="Aleksandrzak-Piekarczyk T."/>
            <person name="Szatraj K."/>
            <person name="Zielenkiewicz U."/>
            <person name="Pilsyk S."/>
            <person name="Malc E."/>
            <person name="Mieczkowski P."/>
            <person name="Kruszewska J.S."/>
            <person name="Biernat P."/>
            <person name="Pawlowska J."/>
        </authorList>
    </citation>
    <scope>NUCLEOTIDE SEQUENCE</scope>
    <source>
        <strain evidence="1">CBS 226.32</strain>
    </source>
</reference>
<protein>
    <submittedName>
        <fullName evidence="1">Uncharacterized protein</fullName>
    </submittedName>
</protein>
<accession>A0A8H7RLG8</accession>